<name>A0A2T4UNZ3_9MICO</name>
<evidence type="ECO:0000256" key="1">
    <source>
        <dbReference type="ARBA" id="ARBA00023125"/>
    </source>
</evidence>
<dbReference type="GO" id="GO:0003677">
    <property type="term" value="F:DNA binding"/>
    <property type="evidence" value="ECO:0007669"/>
    <property type="project" value="UniProtKB-UniRule"/>
</dbReference>
<dbReference type="Pfam" id="PF17937">
    <property type="entry name" value="TetR_C_28"/>
    <property type="match status" value="1"/>
</dbReference>
<sequence>MDRKTLILDAARKLTLERGVVPSLNETAATAGVSKGGLVHHFPTRAALVQGLAVAALEEVDAAMVAAAASRRAAETWLRIAVPTGEDVALFRALAIAHRAVESPGDDVAAASREATARWEAIIQDETGNAMQARIIRLIGDGLSANIIAGIEPAPTEAELDALLEALLGPSGRNRR</sequence>
<dbReference type="PROSITE" id="PS50977">
    <property type="entry name" value="HTH_TETR_2"/>
    <property type="match status" value="1"/>
</dbReference>
<feature type="DNA-binding region" description="H-T-H motif" evidence="2">
    <location>
        <begin position="23"/>
        <end position="42"/>
    </location>
</feature>
<keyword evidence="1 2" id="KW-0238">DNA-binding</keyword>
<protein>
    <recommendedName>
        <fullName evidence="3">HTH tetR-type domain-containing protein</fullName>
    </recommendedName>
</protein>
<dbReference type="Proteomes" id="UP000241085">
    <property type="component" value="Unassembled WGS sequence"/>
</dbReference>
<evidence type="ECO:0000256" key="2">
    <source>
        <dbReference type="PROSITE-ProRule" id="PRU00335"/>
    </source>
</evidence>
<dbReference type="InterPro" id="IPR041479">
    <property type="entry name" value="TetR_CgmR_C"/>
</dbReference>
<evidence type="ECO:0000313" key="4">
    <source>
        <dbReference type="EMBL" id="PTL71234.1"/>
    </source>
</evidence>
<organism evidence="4 5">
    <name type="scientific">Rathayibacter caricis DSM 15933</name>
    <dbReference type="NCBI Taxonomy" id="1328867"/>
    <lineage>
        <taxon>Bacteria</taxon>
        <taxon>Bacillati</taxon>
        <taxon>Actinomycetota</taxon>
        <taxon>Actinomycetes</taxon>
        <taxon>Micrococcales</taxon>
        <taxon>Microbacteriaceae</taxon>
        <taxon>Rathayibacter</taxon>
    </lineage>
</organism>
<gene>
    <name evidence="4" type="ORF">C1I63_18515</name>
</gene>
<dbReference type="AlphaFoldDB" id="A0A2T4UNZ3"/>
<dbReference type="Gene3D" id="1.10.357.10">
    <property type="entry name" value="Tetracycline Repressor, domain 2"/>
    <property type="match status" value="1"/>
</dbReference>
<dbReference type="PRINTS" id="PR00455">
    <property type="entry name" value="HTHTETR"/>
</dbReference>
<feature type="domain" description="HTH tetR-type" evidence="3">
    <location>
        <begin position="1"/>
        <end position="60"/>
    </location>
</feature>
<dbReference type="RefSeq" id="WP_107576041.1">
    <property type="nucleotide sequence ID" value="NZ_PZPL01000002.1"/>
</dbReference>
<dbReference type="SUPFAM" id="SSF46689">
    <property type="entry name" value="Homeodomain-like"/>
    <property type="match status" value="1"/>
</dbReference>
<dbReference type="InterPro" id="IPR001647">
    <property type="entry name" value="HTH_TetR"/>
</dbReference>
<accession>A0A2T4UNZ3</accession>
<dbReference type="Pfam" id="PF00440">
    <property type="entry name" value="TetR_N"/>
    <property type="match status" value="1"/>
</dbReference>
<evidence type="ECO:0000313" key="5">
    <source>
        <dbReference type="Proteomes" id="UP000241085"/>
    </source>
</evidence>
<comment type="caution">
    <text evidence="4">The sequence shown here is derived from an EMBL/GenBank/DDBJ whole genome shotgun (WGS) entry which is preliminary data.</text>
</comment>
<reference evidence="4 5" key="1">
    <citation type="submission" date="2018-03" db="EMBL/GenBank/DDBJ databases">
        <title>Bacteriophage NCPPB3778 and a type I-E CRISPR drive the evolution of the US Biological Select Agent, Rathayibacter toxicus.</title>
        <authorList>
            <person name="Davis E.W.II."/>
            <person name="Tabima J.F."/>
            <person name="Weisberg A.J."/>
            <person name="Dantas Lopes L."/>
            <person name="Wiseman M.S."/>
            <person name="Wiseman M.S."/>
            <person name="Pupko T."/>
            <person name="Belcher M.S."/>
            <person name="Sechler A.J."/>
            <person name="Tancos M.A."/>
            <person name="Schroeder B.K."/>
            <person name="Murray T.D."/>
            <person name="Luster D.G."/>
            <person name="Schneider W.L."/>
            <person name="Rogers E."/>
            <person name="Andreote F.D."/>
            <person name="Grunwald N.J."/>
            <person name="Putnam M.L."/>
            <person name="Chang J.H."/>
        </authorList>
    </citation>
    <scope>NUCLEOTIDE SEQUENCE [LARGE SCALE GENOMIC DNA]</scope>
    <source>
        <strain evidence="4 5">DSM 15933</strain>
    </source>
</reference>
<dbReference type="EMBL" id="PZPL01000002">
    <property type="protein sequence ID" value="PTL71234.1"/>
    <property type="molecule type" value="Genomic_DNA"/>
</dbReference>
<proteinExistence type="predicted"/>
<dbReference type="InterPro" id="IPR009057">
    <property type="entry name" value="Homeodomain-like_sf"/>
</dbReference>
<evidence type="ECO:0000259" key="3">
    <source>
        <dbReference type="PROSITE" id="PS50977"/>
    </source>
</evidence>
<keyword evidence="5" id="KW-1185">Reference proteome</keyword>